<feature type="transmembrane region" description="Helical" evidence="2">
    <location>
        <begin position="55"/>
        <end position="76"/>
    </location>
</feature>
<name>A0A915IZB6_ROMCU</name>
<feature type="region of interest" description="Disordered" evidence="1">
    <location>
        <begin position="1"/>
        <end position="53"/>
    </location>
</feature>
<feature type="compositionally biased region" description="Basic and acidic residues" evidence="1">
    <location>
        <begin position="30"/>
        <end position="41"/>
    </location>
</feature>
<dbReference type="AlphaFoldDB" id="A0A915IZB6"/>
<protein>
    <submittedName>
        <fullName evidence="4">Uncharacterized protein</fullName>
    </submittedName>
</protein>
<organism evidence="3 4">
    <name type="scientific">Romanomermis culicivorax</name>
    <name type="common">Nematode worm</name>
    <dbReference type="NCBI Taxonomy" id="13658"/>
    <lineage>
        <taxon>Eukaryota</taxon>
        <taxon>Metazoa</taxon>
        <taxon>Ecdysozoa</taxon>
        <taxon>Nematoda</taxon>
        <taxon>Enoplea</taxon>
        <taxon>Dorylaimia</taxon>
        <taxon>Mermithida</taxon>
        <taxon>Mermithoidea</taxon>
        <taxon>Mermithidae</taxon>
        <taxon>Romanomermis</taxon>
    </lineage>
</organism>
<keyword evidence="3" id="KW-1185">Reference proteome</keyword>
<keyword evidence="2" id="KW-1133">Transmembrane helix</keyword>
<accession>A0A915IZB6</accession>
<dbReference type="Proteomes" id="UP000887565">
    <property type="component" value="Unplaced"/>
</dbReference>
<evidence type="ECO:0000313" key="3">
    <source>
        <dbReference type="Proteomes" id="UP000887565"/>
    </source>
</evidence>
<evidence type="ECO:0000256" key="1">
    <source>
        <dbReference type="SAM" id="MobiDB-lite"/>
    </source>
</evidence>
<dbReference type="WBParaSite" id="nRc.2.0.1.t19551-RA">
    <property type="protein sequence ID" value="nRc.2.0.1.t19551-RA"/>
    <property type="gene ID" value="nRc.2.0.1.g19551"/>
</dbReference>
<keyword evidence="2" id="KW-0472">Membrane</keyword>
<keyword evidence="2" id="KW-0812">Transmembrane</keyword>
<evidence type="ECO:0000256" key="2">
    <source>
        <dbReference type="SAM" id="Phobius"/>
    </source>
</evidence>
<sequence length="86" mass="9452">MRRGKRKQTKPNKITVQHWGRINGNGGDDDLTKPKEDGYDSHHHHRSGRHDGGAVPARILLVVVVVGLQMILKAAIRMGVGPAMGR</sequence>
<proteinExistence type="predicted"/>
<reference evidence="4" key="1">
    <citation type="submission" date="2022-11" db="UniProtKB">
        <authorList>
            <consortium name="WormBaseParasite"/>
        </authorList>
    </citation>
    <scope>IDENTIFICATION</scope>
</reference>
<evidence type="ECO:0000313" key="4">
    <source>
        <dbReference type="WBParaSite" id="nRc.2.0.1.t19551-RA"/>
    </source>
</evidence>
<feature type="compositionally biased region" description="Basic residues" evidence="1">
    <location>
        <begin position="1"/>
        <end position="10"/>
    </location>
</feature>